<organism evidence="3 4">
    <name type="scientific">Kinneretia aquatilis</name>
    <dbReference type="NCBI Taxonomy" id="2070761"/>
    <lineage>
        <taxon>Bacteria</taxon>
        <taxon>Pseudomonadati</taxon>
        <taxon>Pseudomonadota</taxon>
        <taxon>Betaproteobacteria</taxon>
        <taxon>Burkholderiales</taxon>
        <taxon>Sphaerotilaceae</taxon>
        <taxon>Roseateles</taxon>
    </lineage>
</organism>
<accession>A0A2N8L0L8</accession>
<dbReference type="AlphaFoldDB" id="A0A2N8L0L8"/>
<keyword evidence="2" id="KW-0732">Signal</keyword>
<feature type="signal peptide" evidence="2">
    <location>
        <begin position="1"/>
        <end position="24"/>
    </location>
</feature>
<dbReference type="InterPro" id="IPR008993">
    <property type="entry name" value="TIMP-like_OB-fold"/>
</dbReference>
<reference evidence="3 4" key="1">
    <citation type="submission" date="2018-01" db="EMBL/GenBank/DDBJ databases">
        <title>Draft genome sequence of Paucibacter aquatile CR182 isolated from freshwater of the Nakdong River.</title>
        <authorList>
            <person name="Choi A."/>
            <person name="Chung E.J."/>
        </authorList>
    </citation>
    <scope>NUCLEOTIDE SEQUENCE [LARGE SCALE GENOMIC DNA]</scope>
    <source>
        <strain evidence="3 4">CR182</strain>
    </source>
</reference>
<dbReference type="Proteomes" id="UP000235916">
    <property type="component" value="Unassembled WGS sequence"/>
</dbReference>
<dbReference type="SUPFAM" id="SSF50242">
    <property type="entry name" value="TIMP-like"/>
    <property type="match status" value="1"/>
</dbReference>
<feature type="region of interest" description="Disordered" evidence="1">
    <location>
        <begin position="129"/>
        <end position="169"/>
    </location>
</feature>
<evidence type="ECO:0000256" key="1">
    <source>
        <dbReference type="SAM" id="MobiDB-lite"/>
    </source>
</evidence>
<gene>
    <name evidence="3" type="ORF">C1O66_18065</name>
</gene>
<protein>
    <recommendedName>
        <fullName evidence="5">Lipoprotein</fullName>
    </recommendedName>
</protein>
<feature type="chain" id="PRO_5014789456" description="Lipoprotein" evidence="2">
    <location>
        <begin position="25"/>
        <end position="169"/>
    </location>
</feature>
<comment type="caution">
    <text evidence="3">The sequence shown here is derived from an EMBL/GenBank/DDBJ whole genome shotgun (WGS) entry which is preliminary data.</text>
</comment>
<name>A0A2N8L0L8_9BURK</name>
<proteinExistence type="predicted"/>
<evidence type="ECO:0000256" key="2">
    <source>
        <dbReference type="SAM" id="SignalP"/>
    </source>
</evidence>
<dbReference type="Gene3D" id="2.40.50.120">
    <property type="match status" value="1"/>
</dbReference>
<feature type="compositionally biased region" description="Basic and acidic residues" evidence="1">
    <location>
        <begin position="129"/>
        <end position="139"/>
    </location>
</feature>
<evidence type="ECO:0000313" key="3">
    <source>
        <dbReference type="EMBL" id="PND39244.1"/>
    </source>
</evidence>
<dbReference type="EMBL" id="POSP01000003">
    <property type="protein sequence ID" value="PND39244.1"/>
    <property type="molecule type" value="Genomic_DNA"/>
</dbReference>
<keyword evidence="4" id="KW-1185">Reference proteome</keyword>
<evidence type="ECO:0000313" key="4">
    <source>
        <dbReference type="Proteomes" id="UP000235916"/>
    </source>
</evidence>
<evidence type="ECO:0008006" key="5">
    <source>
        <dbReference type="Google" id="ProtNLM"/>
    </source>
</evidence>
<sequence length="169" mass="18448">MPSIPPFFRIVLGIAAAAPCAALALCTDGRAPTLEQEVSEAEAVVVAKTIRERVLTEDLSDPIGVTAIEYRIKVSKVLRGKASRELTVRSENNSTRFPMDVGVSYLLMLNRDLNGKLFVDNCGNSGTLSDRKAERRALEEPVANAKRRPNHSLEPTRVGKPPLAAQLQR</sequence>